<name>A0ABR8RBX0_9BACI</name>
<gene>
    <name evidence="1" type="ORF">H9650_14135</name>
</gene>
<evidence type="ECO:0000313" key="2">
    <source>
        <dbReference type="Proteomes" id="UP000640786"/>
    </source>
</evidence>
<dbReference type="Proteomes" id="UP000640786">
    <property type="component" value="Unassembled WGS sequence"/>
</dbReference>
<dbReference type="EMBL" id="JACSQO010000007">
    <property type="protein sequence ID" value="MBD7945261.1"/>
    <property type="molecule type" value="Genomic_DNA"/>
</dbReference>
<comment type="caution">
    <text evidence="1">The sequence shown here is derived from an EMBL/GenBank/DDBJ whole genome shotgun (WGS) entry which is preliminary data.</text>
</comment>
<sequence>MDETVSVEYVSPFEGHVFQAAQSLMGTNIAVQTTKNILQGKLTMVAPDHIVVSVGGVPFYVRIQAIVWITPNIPK</sequence>
<proteinExistence type="predicted"/>
<reference evidence="1 2" key="1">
    <citation type="submission" date="2020-08" db="EMBL/GenBank/DDBJ databases">
        <title>A Genomic Blueprint of the Chicken Gut Microbiome.</title>
        <authorList>
            <person name="Gilroy R."/>
            <person name="Ravi A."/>
            <person name="Getino M."/>
            <person name="Pursley I."/>
            <person name="Horton D.L."/>
            <person name="Alikhan N.-F."/>
            <person name="Baker D."/>
            <person name="Gharbi K."/>
            <person name="Hall N."/>
            <person name="Watson M."/>
            <person name="Adriaenssens E.M."/>
            <person name="Foster-Nyarko E."/>
            <person name="Jarju S."/>
            <person name="Secka A."/>
            <person name="Antonio M."/>
            <person name="Oren A."/>
            <person name="Chaudhuri R."/>
            <person name="La Ragione R.M."/>
            <person name="Hildebrand F."/>
            <person name="Pallen M.J."/>
        </authorList>
    </citation>
    <scope>NUCLEOTIDE SEQUENCE [LARGE SCALE GENOMIC DNA]</scope>
    <source>
        <strain evidence="1 2">Sa2BUA9</strain>
    </source>
</reference>
<evidence type="ECO:0000313" key="1">
    <source>
        <dbReference type="EMBL" id="MBD7945261.1"/>
    </source>
</evidence>
<dbReference type="RefSeq" id="WP_154310901.1">
    <property type="nucleotide sequence ID" value="NZ_JACSQO010000007.1"/>
</dbReference>
<organism evidence="1 2">
    <name type="scientific">Psychrobacillus faecigallinarum</name>
    <dbReference type="NCBI Taxonomy" id="2762235"/>
    <lineage>
        <taxon>Bacteria</taxon>
        <taxon>Bacillati</taxon>
        <taxon>Bacillota</taxon>
        <taxon>Bacilli</taxon>
        <taxon>Bacillales</taxon>
        <taxon>Bacillaceae</taxon>
        <taxon>Psychrobacillus</taxon>
    </lineage>
</organism>
<accession>A0ABR8RBX0</accession>
<keyword evidence="2" id="KW-1185">Reference proteome</keyword>
<dbReference type="Pfam" id="PF10842">
    <property type="entry name" value="DUF2642"/>
    <property type="match status" value="1"/>
</dbReference>
<dbReference type="InterPro" id="IPR020139">
    <property type="entry name" value="DUF2642"/>
</dbReference>
<protein>
    <submittedName>
        <fullName evidence="1">DUF2642 domain-containing protein</fullName>
    </submittedName>
</protein>